<evidence type="ECO:0000256" key="1">
    <source>
        <dbReference type="SAM" id="MobiDB-lite"/>
    </source>
</evidence>
<dbReference type="EMBL" id="JBJQND010000019">
    <property type="protein sequence ID" value="KAL3832258.1"/>
    <property type="molecule type" value="Genomic_DNA"/>
</dbReference>
<feature type="compositionally biased region" description="Polar residues" evidence="1">
    <location>
        <begin position="381"/>
        <end position="396"/>
    </location>
</feature>
<feature type="compositionally biased region" description="Low complexity" evidence="1">
    <location>
        <begin position="369"/>
        <end position="380"/>
    </location>
</feature>
<proteinExistence type="predicted"/>
<reference evidence="2 3" key="1">
    <citation type="submission" date="2024-11" db="EMBL/GenBank/DDBJ databases">
        <title>Chromosome-level genome assembly of the freshwater bivalve Anodonta woodiana.</title>
        <authorList>
            <person name="Chen X."/>
        </authorList>
    </citation>
    <scope>NUCLEOTIDE SEQUENCE [LARGE SCALE GENOMIC DNA]</scope>
    <source>
        <strain evidence="2">MN2024</strain>
        <tissue evidence="2">Gills</tissue>
    </source>
</reference>
<dbReference type="AlphaFoldDB" id="A0ABD3T730"/>
<feature type="region of interest" description="Disordered" evidence="1">
    <location>
        <begin position="261"/>
        <end position="429"/>
    </location>
</feature>
<comment type="caution">
    <text evidence="2">The sequence shown here is derived from an EMBL/GenBank/DDBJ whole genome shotgun (WGS) entry which is preliminary data.</text>
</comment>
<dbReference type="Proteomes" id="UP001634394">
    <property type="component" value="Unassembled WGS sequence"/>
</dbReference>
<name>A0ABD3T730_SINWO</name>
<evidence type="ECO:0008006" key="4">
    <source>
        <dbReference type="Google" id="ProtNLM"/>
    </source>
</evidence>
<evidence type="ECO:0000313" key="2">
    <source>
        <dbReference type="EMBL" id="KAL3832258.1"/>
    </source>
</evidence>
<organism evidence="2 3">
    <name type="scientific">Sinanodonta woodiana</name>
    <name type="common">Chinese pond mussel</name>
    <name type="synonym">Anodonta woodiana</name>
    <dbReference type="NCBI Taxonomy" id="1069815"/>
    <lineage>
        <taxon>Eukaryota</taxon>
        <taxon>Metazoa</taxon>
        <taxon>Spiralia</taxon>
        <taxon>Lophotrochozoa</taxon>
        <taxon>Mollusca</taxon>
        <taxon>Bivalvia</taxon>
        <taxon>Autobranchia</taxon>
        <taxon>Heteroconchia</taxon>
        <taxon>Palaeoheterodonta</taxon>
        <taxon>Unionida</taxon>
        <taxon>Unionoidea</taxon>
        <taxon>Unionidae</taxon>
        <taxon>Unioninae</taxon>
        <taxon>Sinanodonta</taxon>
    </lineage>
</organism>
<sequence length="429" mass="48493">MMGKFKVSDFFNTTTDDNQLYIHHYEGCQTLDFGSAKALPRQTEVLTSLKIMGIDIDEIMGLQYAGPNKYTLYPSNMGAYVLDAEEMEICGIKVVIRMADPIVRSIEPKTVTVSISGIPLEVPDMVLAEKLWEKYGIKLSLDNARSKCYGYENVLSGERFVQVPKSQLAQVPTGFYILGWVAKTWYRGCEEHRKCPRCKKLGHALKNCTQEYIPRPASYANAVIIGKHNEEQIKKDLEIEARVPKSNNTSRVEVLSTPTQRVDDEGFITPKRNARKETPLKPLSIENRYDGLEIEETGPERESREEDEISGITVLTSTPKTPKTQKRKLSDDSSLTSSSGTLPSLVEVVEKNPKKPQRRKRQIRESNVEELNLSEEGSSSTPTSVYQDQSSHTSIESNEHKEQTENTRDDINIQTKDIVPPDELQNNLF</sequence>
<protein>
    <recommendedName>
        <fullName evidence="4">CCHC-type domain-containing protein</fullName>
    </recommendedName>
</protein>
<keyword evidence="3" id="KW-1185">Reference proteome</keyword>
<feature type="compositionally biased region" description="Low complexity" evidence="1">
    <location>
        <begin position="332"/>
        <end position="345"/>
    </location>
</feature>
<gene>
    <name evidence="2" type="ORF">ACJMK2_023918</name>
</gene>
<feature type="compositionally biased region" description="Polar residues" evidence="1">
    <location>
        <begin position="313"/>
        <end position="322"/>
    </location>
</feature>
<feature type="compositionally biased region" description="Basic and acidic residues" evidence="1">
    <location>
        <begin position="397"/>
        <end position="411"/>
    </location>
</feature>
<evidence type="ECO:0000313" key="3">
    <source>
        <dbReference type="Proteomes" id="UP001634394"/>
    </source>
</evidence>
<accession>A0ABD3T730</accession>